<feature type="chain" id="PRO_5015111512" evidence="10">
    <location>
        <begin position="28"/>
        <end position="506"/>
    </location>
</feature>
<dbReference type="PROSITE" id="PS00086">
    <property type="entry name" value="CYTOCHROME_P450"/>
    <property type="match status" value="1"/>
</dbReference>
<dbReference type="STRING" id="63057.A0A2P5EXV3"/>
<evidence type="ECO:0000256" key="2">
    <source>
        <dbReference type="ARBA" id="ARBA00010617"/>
    </source>
</evidence>
<dbReference type="PRINTS" id="PR00463">
    <property type="entry name" value="EP450I"/>
</dbReference>
<accession>A0A2P5EXV3</accession>
<dbReference type="AlphaFoldDB" id="A0A2P5EXV3"/>
<dbReference type="InParanoid" id="A0A2P5EXV3"/>
<evidence type="ECO:0000256" key="9">
    <source>
        <dbReference type="RuleBase" id="RU000461"/>
    </source>
</evidence>
<dbReference type="GO" id="GO:0020037">
    <property type="term" value="F:heme binding"/>
    <property type="evidence" value="ECO:0007669"/>
    <property type="project" value="InterPro"/>
</dbReference>
<dbReference type="InterPro" id="IPR002401">
    <property type="entry name" value="Cyt_P450_E_grp-I"/>
</dbReference>
<keyword evidence="6 8" id="KW-0408">Iron</keyword>
<keyword evidence="12" id="KW-1185">Reference proteome</keyword>
<keyword evidence="4 8" id="KW-0479">Metal-binding</keyword>
<comment type="cofactor">
    <cofactor evidence="1 8">
        <name>heme</name>
        <dbReference type="ChEBI" id="CHEBI:30413"/>
    </cofactor>
</comment>
<keyword evidence="3 8" id="KW-0349">Heme</keyword>
<evidence type="ECO:0000256" key="6">
    <source>
        <dbReference type="ARBA" id="ARBA00023004"/>
    </source>
</evidence>
<dbReference type="Proteomes" id="UP000237000">
    <property type="component" value="Unassembled WGS sequence"/>
</dbReference>
<dbReference type="EMBL" id="JXTC01000084">
    <property type="protein sequence ID" value="PON90369.1"/>
    <property type="molecule type" value="Genomic_DNA"/>
</dbReference>
<proteinExistence type="inferred from homology"/>
<reference evidence="12" key="1">
    <citation type="submission" date="2016-06" db="EMBL/GenBank/DDBJ databases">
        <title>Parallel loss of symbiosis genes in relatives of nitrogen-fixing non-legume Parasponia.</title>
        <authorList>
            <person name="Van Velzen R."/>
            <person name="Holmer R."/>
            <person name="Bu F."/>
            <person name="Rutten L."/>
            <person name="Van Zeijl A."/>
            <person name="Liu W."/>
            <person name="Santuari L."/>
            <person name="Cao Q."/>
            <person name="Sharma T."/>
            <person name="Shen D."/>
            <person name="Roswanjaya Y."/>
            <person name="Wardhani T."/>
            <person name="Kalhor M.S."/>
            <person name="Jansen J."/>
            <person name="Van den Hoogen J."/>
            <person name="Gungor B."/>
            <person name="Hartog M."/>
            <person name="Hontelez J."/>
            <person name="Verver J."/>
            <person name="Yang W.-C."/>
            <person name="Schijlen E."/>
            <person name="Repin R."/>
            <person name="Schilthuizen M."/>
            <person name="Schranz E."/>
            <person name="Heidstra R."/>
            <person name="Miyata K."/>
            <person name="Fedorova E."/>
            <person name="Kohlen W."/>
            <person name="Bisseling T."/>
            <person name="Smit S."/>
            <person name="Geurts R."/>
        </authorList>
    </citation>
    <scope>NUCLEOTIDE SEQUENCE [LARGE SCALE GENOMIC DNA]</scope>
    <source>
        <strain evidence="12">cv. RG33-2</strain>
    </source>
</reference>
<dbReference type="GO" id="GO:0004497">
    <property type="term" value="F:monooxygenase activity"/>
    <property type="evidence" value="ECO:0007669"/>
    <property type="project" value="UniProtKB-KW"/>
</dbReference>
<evidence type="ECO:0000256" key="7">
    <source>
        <dbReference type="ARBA" id="ARBA00023033"/>
    </source>
</evidence>
<evidence type="ECO:0000256" key="8">
    <source>
        <dbReference type="PIRSR" id="PIRSR602401-1"/>
    </source>
</evidence>
<dbReference type="InterPro" id="IPR036396">
    <property type="entry name" value="Cyt_P450_sf"/>
</dbReference>
<comment type="similarity">
    <text evidence="2 9">Belongs to the cytochrome P450 family.</text>
</comment>
<dbReference type="PRINTS" id="PR00385">
    <property type="entry name" value="P450"/>
</dbReference>
<dbReference type="GO" id="GO:0005506">
    <property type="term" value="F:iron ion binding"/>
    <property type="evidence" value="ECO:0007669"/>
    <property type="project" value="InterPro"/>
</dbReference>
<evidence type="ECO:0000256" key="5">
    <source>
        <dbReference type="ARBA" id="ARBA00023002"/>
    </source>
</evidence>
<dbReference type="PANTHER" id="PTHR24296">
    <property type="entry name" value="CYTOCHROME P450"/>
    <property type="match status" value="1"/>
</dbReference>
<evidence type="ECO:0000313" key="12">
    <source>
        <dbReference type="Proteomes" id="UP000237000"/>
    </source>
</evidence>
<dbReference type="GO" id="GO:0016705">
    <property type="term" value="F:oxidoreductase activity, acting on paired donors, with incorporation or reduction of molecular oxygen"/>
    <property type="evidence" value="ECO:0007669"/>
    <property type="project" value="InterPro"/>
</dbReference>
<dbReference type="Pfam" id="PF00067">
    <property type="entry name" value="p450"/>
    <property type="match status" value="1"/>
</dbReference>
<dbReference type="CDD" id="cd11064">
    <property type="entry name" value="CYP86A"/>
    <property type="match status" value="1"/>
</dbReference>
<organism evidence="11 12">
    <name type="scientific">Trema orientale</name>
    <name type="common">Charcoal tree</name>
    <name type="synonym">Celtis orientalis</name>
    <dbReference type="NCBI Taxonomy" id="63057"/>
    <lineage>
        <taxon>Eukaryota</taxon>
        <taxon>Viridiplantae</taxon>
        <taxon>Streptophyta</taxon>
        <taxon>Embryophyta</taxon>
        <taxon>Tracheophyta</taxon>
        <taxon>Spermatophyta</taxon>
        <taxon>Magnoliopsida</taxon>
        <taxon>eudicotyledons</taxon>
        <taxon>Gunneridae</taxon>
        <taxon>Pentapetalae</taxon>
        <taxon>rosids</taxon>
        <taxon>fabids</taxon>
        <taxon>Rosales</taxon>
        <taxon>Cannabaceae</taxon>
        <taxon>Trema</taxon>
    </lineage>
</organism>
<keyword evidence="7 9" id="KW-0503">Monooxygenase</keyword>
<evidence type="ECO:0000313" key="11">
    <source>
        <dbReference type="EMBL" id="PON90369.1"/>
    </source>
</evidence>
<dbReference type="FunCoup" id="A0A2P5EXV3">
    <property type="interactions" value="316"/>
</dbReference>
<feature type="binding site" description="axial binding residue" evidence="8">
    <location>
        <position position="450"/>
    </location>
    <ligand>
        <name>heme</name>
        <dbReference type="ChEBI" id="CHEBI:30413"/>
    </ligand>
    <ligandPart>
        <name>Fe</name>
        <dbReference type="ChEBI" id="CHEBI:18248"/>
    </ligandPart>
</feature>
<gene>
    <name evidence="11" type="ORF">TorRG33x02_138380</name>
</gene>
<evidence type="ECO:0000256" key="3">
    <source>
        <dbReference type="ARBA" id="ARBA00022617"/>
    </source>
</evidence>
<sequence length="506" mass="58560">MELFSTLTFFFLLLSLYLYLHFHQIRPKKPNTSTIIKNFPILGCFPEIIKNRDRIHDWFTENLKQNPKHTIILHYPLNFRTIETANPLNMEYLVKTNFENYPKGEFLLSFLGDLLGRGIFNSDGERWKVQRKAVSHEFNTKSLKNFVVESVVVEIETRLVPILERACETGQVLDLQDVLERFAFDNICKLAFDVDPGCLSSDGTASAGDELMKAFEDAVELSSRRYWSLTPFLWRIKRFLNVGSEKRLKESIATVHKFADSIIKSRKEFTKVEKFEDDLLSRFIANDELHSPEFLLDIVTNMILAGRDTTSSALSWFFWLLSSRPEIQQNILNELESIRDRTGKSIGETYSFDEIREMQYMHAAISEAMRLYPPLPIDTRECQNDDVLPDGTLVGKGFMVSYHAYAMGRMESIWGENCLEFRPGRWLVDGVFRPENPYRYPVFHAGPRMCLGKDMAYTQMKSIAAAVIERFEIEYVMSKVKAPEHLLSVTLRMKGGLPVKVTKRCI</sequence>
<dbReference type="InterPro" id="IPR017972">
    <property type="entry name" value="Cyt_P450_CS"/>
</dbReference>
<evidence type="ECO:0000256" key="4">
    <source>
        <dbReference type="ARBA" id="ARBA00022723"/>
    </source>
</evidence>
<evidence type="ECO:0000256" key="10">
    <source>
        <dbReference type="SAM" id="SignalP"/>
    </source>
</evidence>
<comment type="caution">
    <text evidence="11">The sequence shown here is derived from an EMBL/GenBank/DDBJ whole genome shotgun (WGS) entry which is preliminary data.</text>
</comment>
<dbReference type="Gene3D" id="1.10.630.10">
    <property type="entry name" value="Cytochrome P450"/>
    <property type="match status" value="1"/>
</dbReference>
<keyword evidence="10" id="KW-0732">Signal</keyword>
<evidence type="ECO:0000256" key="1">
    <source>
        <dbReference type="ARBA" id="ARBA00001971"/>
    </source>
</evidence>
<feature type="signal peptide" evidence="10">
    <location>
        <begin position="1"/>
        <end position="27"/>
    </location>
</feature>
<name>A0A2P5EXV3_TREOI</name>
<protein>
    <submittedName>
        <fullName evidence="11">Cytochrome P450, E-class, group I</fullName>
    </submittedName>
</protein>
<dbReference type="InterPro" id="IPR001128">
    <property type="entry name" value="Cyt_P450"/>
</dbReference>
<keyword evidence="5 9" id="KW-0560">Oxidoreductase</keyword>
<dbReference type="SUPFAM" id="SSF48264">
    <property type="entry name" value="Cytochrome P450"/>
    <property type="match status" value="1"/>
</dbReference>
<dbReference type="OrthoDB" id="1470350at2759"/>
<dbReference type="GO" id="GO:0006629">
    <property type="term" value="P:lipid metabolic process"/>
    <property type="evidence" value="ECO:0007669"/>
    <property type="project" value="UniProtKB-ARBA"/>
</dbReference>